<dbReference type="GO" id="GO:0017000">
    <property type="term" value="P:antibiotic biosynthetic process"/>
    <property type="evidence" value="ECO:0007669"/>
    <property type="project" value="UniProtKB-ARBA"/>
</dbReference>
<feature type="domain" description="Glycosyl transferase family 28 C-terminal" evidence="1">
    <location>
        <begin position="271"/>
        <end position="385"/>
    </location>
</feature>
<dbReference type="InterPro" id="IPR050426">
    <property type="entry name" value="Glycosyltransferase_28"/>
</dbReference>
<accession>A0AAU8LXP9</accession>
<name>A0AAU8LXP9_9BACT</name>
<dbReference type="GO" id="GO:0016758">
    <property type="term" value="F:hexosyltransferase activity"/>
    <property type="evidence" value="ECO:0007669"/>
    <property type="project" value="InterPro"/>
</dbReference>
<reference evidence="2" key="1">
    <citation type="journal article" date="2024" name="Syst. Appl. Microbiol.">
        <title>First single-strain enrichments of Electrothrix cable bacteria, description of E. aestuarii sp. nov. and E. rattekaaiensis sp. nov., and proposal of a cable bacteria taxonomy following the rules of the SeqCode.</title>
        <authorList>
            <person name="Plum-Jensen L.E."/>
            <person name="Schramm A."/>
            <person name="Marshall I.P.G."/>
        </authorList>
    </citation>
    <scope>NUCLEOTIDE SEQUENCE</scope>
    <source>
        <strain evidence="2">Rat1</strain>
    </source>
</reference>
<dbReference type="Pfam" id="PF04101">
    <property type="entry name" value="Glyco_tran_28_C"/>
    <property type="match status" value="1"/>
</dbReference>
<dbReference type="InterPro" id="IPR002213">
    <property type="entry name" value="UDP_glucos_trans"/>
</dbReference>
<evidence type="ECO:0000313" key="2">
    <source>
        <dbReference type="EMBL" id="XCN73983.1"/>
    </source>
</evidence>
<dbReference type="GO" id="GO:0008194">
    <property type="term" value="F:UDP-glycosyltransferase activity"/>
    <property type="evidence" value="ECO:0007669"/>
    <property type="project" value="InterPro"/>
</dbReference>
<protein>
    <submittedName>
        <fullName evidence="2">Glycosyltransferase</fullName>
    </submittedName>
</protein>
<dbReference type="EMBL" id="CP159373">
    <property type="protein sequence ID" value="XCN73983.1"/>
    <property type="molecule type" value="Genomic_DNA"/>
</dbReference>
<dbReference type="InterPro" id="IPR007235">
    <property type="entry name" value="Glyco_trans_28_C"/>
</dbReference>
<dbReference type="KEGG" id="eaj:Q3M24_04290"/>
<dbReference type="CDD" id="cd03784">
    <property type="entry name" value="GT1_Gtf-like"/>
    <property type="match status" value="1"/>
</dbReference>
<gene>
    <name evidence="2" type="ORF">Q3M24_04290</name>
</gene>
<organism evidence="2">
    <name type="scientific">Candidatus Electrothrix aestuarii</name>
    <dbReference type="NCBI Taxonomy" id="3062594"/>
    <lineage>
        <taxon>Bacteria</taxon>
        <taxon>Pseudomonadati</taxon>
        <taxon>Thermodesulfobacteriota</taxon>
        <taxon>Desulfobulbia</taxon>
        <taxon>Desulfobulbales</taxon>
        <taxon>Desulfobulbaceae</taxon>
        <taxon>Candidatus Electrothrix</taxon>
    </lineage>
</organism>
<dbReference type="AlphaFoldDB" id="A0AAU8LXP9"/>
<proteinExistence type="predicted"/>
<sequence length="431" mass="48130">MKRGQIDLLAPPFKGHLHPILAMGRLLAPYYDVCVLSSAATQADIEAAGLKAIILESIDDKVLMDIVSPPYVVGNSPLALRKQFSGVLPFLQGLSQELEQIYSTRRPDLMIADFVIPVAGLVADRFNIPWWTSIPPTCVLEGPDGPPAYLGGLQPATSPLGELRNFLGRKLVRVFKRVIFRCYAKEIKGLGLQQVYRKDGSEAIYSSRRILCLSHQGLEFTHNWPPQVSLIGPMLYSPPISSLRPDFLAGKKYILVTLGTHVDTQKDRVCAAVEQVVEKFPDYVFHFTDGHSETQSMRKINEQLYRFSYINYQEHIASYDLVVHHAGTGILYHCLLNGIPSLAYPVDYDQFDYAARLEYHGFSIWLKDINKLDKALATGLASEEMKSRVKEFAGILRDTVDAGELLDLVREHMSSSAVETHDLSGSPRGKI</sequence>
<dbReference type="PANTHER" id="PTHR48050">
    <property type="entry name" value="STEROL 3-BETA-GLUCOSYLTRANSFERASE"/>
    <property type="match status" value="1"/>
</dbReference>
<reference evidence="2" key="2">
    <citation type="submission" date="2024-06" db="EMBL/GenBank/DDBJ databases">
        <authorList>
            <person name="Plum-Jensen L.E."/>
            <person name="Schramm A."/>
            <person name="Marshall I.P.G."/>
        </authorList>
    </citation>
    <scope>NUCLEOTIDE SEQUENCE</scope>
    <source>
        <strain evidence="2">Rat1</strain>
    </source>
</reference>
<dbReference type="SUPFAM" id="SSF53756">
    <property type="entry name" value="UDP-Glycosyltransferase/glycogen phosphorylase"/>
    <property type="match status" value="1"/>
</dbReference>
<evidence type="ECO:0000259" key="1">
    <source>
        <dbReference type="Pfam" id="PF04101"/>
    </source>
</evidence>
<dbReference type="PANTHER" id="PTHR48050:SF13">
    <property type="entry name" value="STEROL 3-BETA-GLUCOSYLTRANSFERASE UGT80A2"/>
    <property type="match status" value="1"/>
</dbReference>
<dbReference type="Gene3D" id="3.40.50.2000">
    <property type="entry name" value="Glycogen Phosphorylase B"/>
    <property type="match status" value="2"/>
</dbReference>